<evidence type="ECO:0000313" key="1">
    <source>
        <dbReference type="EMBL" id="KKL21598.1"/>
    </source>
</evidence>
<accession>A0A0F9EC46</accession>
<sequence length="72" mass="7976">MGEIHVVGIGGAATDHFVVDPDPQQPAYTACGLLLDARWGRRRATTLEGLKEQPSRRWCCKNCLRRLGVKEA</sequence>
<name>A0A0F9EC46_9ZZZZ</name>
<protein>
    <submittedName>
        <fullName evidence="1">Uncharacterized protein</fullName>
    </submittedName>
</protein>
<organism evidence="1">
    <name type="scientific">marine sediment metagenome</name>
    <dbReference type="NCBI Taxonomy" id="412755"/>
    <lineage>
        <taxon>unclassified sequences</taxon>
        <taxon>metagenomes</taxon>
        <taxon>ecological metagenomes</taxon>
    </lineage>
</organism>
<proteinExistence type="predicted"/>
<comment type="caution">
    <text evidence="1">The sequence shown here is derived from an EMBL/GenBank/DDBJ whole genome shotgun (WGS) entry which is preliminary data.</text>
</comment>
<reference evidence="1" key="1">
    <citation type="journal article" date="2015" name="Nature">
        <title>Complex archaea that bridge the gap between prokaryotes and eukaryotes.</title>
        <authorList>
            <person name="Spang A."/>
            <person name="Saw J.H."/>
            <person name="Jorgensen S.L."/>
            <person name="Zaremba-Niedzwiedzka K."/>
            <person name="Martijn J."/>
            <person name="Lind A.E."/>
            <person name="van Eijk R."/>
            <person name="Schleper C."/>
            <person name="Guy L."/>
            <person name="Ettema T.J."/>
        </authorList>
    </citation>
    <scope>NUCLEOTIDE SEQUENCE</scope>
</reference>
<gene>
    <name evidence="1" type="ORF">LCGC14_2443890</name>
</gene>
<dbReference type="AlphaFoldDB" id="A0A0F9EC46"/>
<dbReference type="EMBL" id="LAZR01037669">
    <property type="protein sequence ID" value="KKL21598.1"/>
    <property type="molecule type" value="Genomic_DNA"/>
</dbReference>